<proteinExistence type="predicted"/>
<evidence type="ECO:0000259" key="1">
    <source>
        <dbReference type="Pfam" id="PF01928"/>
    </source>
</evidence>
<feature type="domain" description="CYTH" evidence="1">
    <location>
        <begin position="3"/>
        <end position="133"/>
    </location>
</feature>
<dbReference type="SUPFAM" id="SSF55154">
    <property type="entry name" value="CYTH-like phosphatases"/>
    <property type="match status" value="1"/>
</dbReference>
<dbReference type="CDD" id="cd07890">
    <property type="entry name" value="CYTH-like_AC_IV-like"/>
    <property type="match status" value="1"/>
</dbReference>
<protein>
    <submittedName>
        <fullName evidence="2">Class IV adenylate cyclase</fullName>
    </submittedName>
</protein>
<gene>
    <name evidence="2" type="ORF">O3P16_18685</name>
</gene>
<dbReference type="PANTHER" id="PTHR21028:SF2">
    <property type="entry name" value="CYTH DOMAIN-CONTAINING PROTEIN"/>
    <property type="match status" value="1"/>
</dbReference>
<dbReference type="InterPro" id="IPR033469">
    <property type="entry name" value="CYTH-like_dom_sf"/>
</dbReference>
<dbReference type="EMBL" id="JAQGEF010000049">
    <property type="protein sequence ID" value="MDA3616838.1"/>
    <property type="molecule type" value="Genomic_DNA"/>
</dbReference>
<evidence type="ECO:0000313" key="2">
    <source>
        <dbReference type="EMBL" id="MDA3616838.1"/>
    </source>
</evidence>
<dbReference type="Proteomes" id="UP001210231">
    <property type="component" value="Unassembled WGS sequence"/>
</dbReference>
<dbReference type="Gene3D" id="2.40.320.10">
    <property type="entry name" value="Hypothetical Protein Pfu-838710-001"/>
    <property type="match status" value="1"/>
</dbReference>
<dbReference type="PANTHER" id="PTHR21028">
    <property type="entry name" value="SI:CH211-156B7.4"/>
    <property type="match status" value="1"/>
</dbReference>
<name>A0ABT4UPX5_9BACT</name>
<organism evidence="2 3">
    <name type="scientific">Polluticaenibacter yanchengensis</name>
    <dbReference type="NCBI Taxonomy" id="3014562"/>
    <lineage>
        <taxon>Bacteria</taxon>
        <taxon>Pseudomonadati</taxon>
        <taxon>Bacteroidota</taxon>
        <taxon>Chitinophagia</taxon>
        <taxon>Chitinophagales</taxon>
        <taxon>Chitinophagaceae</taxon>
        <taxon>Polluticaenibacter</taxon>
    </lineage>
</organism>
<dbReference type="InterPro" id="IPR023577">
    <property type="entry name" value="CYTH_domain"/>
</dbReference>
<keyword evidence="3" id="KW-1185">Reference proteome</keyword>
<dbReference type="InterPro" id="IPR008173">
    <property type="entry name" value="Adenylyl_cyclase_CyaB"/>
</dbReference>
<evidence type="ECO:0000313" key="3">
    <source>
        <dbReference type="Proteomes" id="UP001210231"/>
    </source>
</evidence>
<dbReference type="Pfam" id="PF01928">
    <property type="entry name" value="CYTH"/>
    <property type="match status" value="1"/>
</dbReference>
<sequence>MHLNVEIKASCPHVDFVKNYLESNNALYKGLDAQTDTYFNVSSGRLKHRRGNIENSLIHYERSNQSGPKDSKVTLTRLEPDNNVDEVLESALGIKVRVVKYRHIYFIDNVKFHIDELPELGNFVEIEAIDTDGTYTQARLLEQCEYYMKVLNISDNLLITNSYSDILLNR</sequence>
<reference evidence="2 3" key="1">
    <citation type="submission" date="2022-12" db="EMBL/GenBank/DDBJ databases">
        <title>Chitinophagaceae gen. sp. nov., a new member of the family Chitinophagaceae, isolated from soil in a chemical factory.</title>
        <authorList>
            <person name="Ke Z."/>
        </authorList>
    </citation>
    <scope>NUCLEOTIDE SEQUENCE [LARGE SCALE GENOMIC DNA]</scope>
    <source>
        <strain evidence="2 3">LY-5</strain>
    </source>
</reference>
<comment type="caution">
    <text evidence="2">The sequence shown here is derived from an EMBL/GenBank/DDBJ whole genome shotgun (WGS) entry which is preliminary data.</text>
</comment>
<dbReference type="RefSeq" id="WP_407033167.1">
    <property type="nucleotide sequence ID" value="NZ_JAQGEF010000049.1"/>
</dbReference>
<accession>A0ABT4UPX5</accession>